<keyword evidence="9" id="KW-0175">Coiled coil</keyword>
<dbReference type="InterPro" id="IPR036236">
    <property type="entry name" value="Znf_C2H2_sf"/>
</dbReference>
<feature type="compositionally biased region" description="Polar residues" evidence="10">
    <location>
        <begin position="17"/>
        <end position="30"/>
    </location>
</feature>
<gene>
    <name evidence="12" type="ORF">INT43_008258</name>
</gene>
<feature type="region of interest" description="Disordered" evidence="10">
    <location>
        <begin position="346"/>
        <end position="420"/>
    </location>
</feature>
<keyword evidence="4 8" id="KW-0863">Zinc-finger</keyword>
<dbReference type="AlphaFoldDB" id="A0A8H7U857"/>
<dbReference type="Proteomes" id="UP000654370">
    <property type="component" value="Unassembled WGS sequence"/>
</dbReference>
<evidence type="ECO:0000256" key="6">
    <source>
        <dbReference type="ARBA" id="ARBA00023125"/>
    </source>
</evidence>
<dbReference type="GO" id="GO:0003700">
    <property type="term" value="F:DNA-binding transcription factor activity"/>
    <property type="evidence" value="ECO:0007669"/>
    <property type="project" value="TreeGrafter"/>
</dbReference>
<dbReference type="Gene3D" id="3.30.160.60">
    <property type="entry name" value="Classic Zinc Finger"/>
    <property type="match status" value="3"/>
</dbReference>
<dbReference type="FunFam" id="3.30.160.60:FF:000624">
    <property type="entry name" value="zinc finger protein 697"/>
    <property type="match status" value="1"/>
</dbReference>
<evidence type="ECO:0000313" key="12">
    <source>
        <dbReference type="EMBL" id="KAG2171532.1"/>
    </source>
</evidence>
<reference evidence="12" key="1">
    <citation type="submission" date="2020-12" db="EMBL/GenBank/DDBJ databases">
        <title>Metabolic potential, ecology and presence of endohyphal bacteria is reflected in genomic diversity of Mucoromycotina.</title>
        <authorList>
            <person name="Muszewska A."/>
            <person name="Okrasinska A."/>
            <person name="Steczkiewicz K."/>
            <person name="Drgas O."/>
            <person name="Orlowska M."/>
            <person name="Perlinska-Lenart U."/>
            <person name="Aleksandrzak-Piekarczyk T."/>
            <person name="Szatraj K."/>
            <person name="Zielenkiewicz U."/>
            <person name="Pilsyk S."/>
            <person name="Malc E."/>
            <person name="Mieczkowski P."/>
            <person name="Kruszewska J.S."/>
            <person name="Biernat P."/>
            <person name="Pawlowska J."/>
        </authorList>
    </citation>
    <scope>NUCLEOTIDE SEQUENCE</scope>
    <source>
        <strain evidence="12">WA0000067209</strain>
    </source>
</reference>
<evidence type="ECO:0000256" key="8">
    <source>
        <dbReference type="PROSITE-ProRule" id="PRU00042"/>
    </source>
</evidence>
<dbReference type="GO" id="GO:0000978">
    <property type="term" value="F:RNA polymerase II cis-regulatory region sequence-specific DNA binding"/>
    <property type="evidence" value="ECO:0007669"/>
    <property type="project" value="TreeGrafter"/>
</dbReference>
<keyword evidence="6" id="KW-0238">DNA-binding</keyword>
<feature type="compositionally biased region" description="Basic and acidic residues" evidence="10">
    <location>
        <begin position="63"/>
        <end position="74"/>
    </location>
</feature>
<name>A0A8H7U857_MORIS</name>
<feature type="compositionally biased region" description="Polar residues" evidence="10">
    <location>
        <begin position="203"/>
        <end position="214"/>
    </location>
</feature>
<accession>A0A8H7U857</accession>
<comment type="caution">
    <text evidence="12">The sequence shown here is derived from an EMBL/GenBank/DDBJ whole genome shotgun (WGS) entry which is preliminary data.</text>
</comment>
<dbReference type="SMART" id="SM00355">
    <property type="entry name" value="ZnF_C2H2"/>
    <property type="match status" value="3"/>
</dbReference>
<keyword evidence="3" id="KW-0677">Repeat</keyword>
<evidence type="ECO:0000259" key="11">
    <source>
        <dbReference type="PROSITE" id="PS50157"/>
    </source>
</evidence>
<sequence length="420" mass="47013">MAEAQHQQRHHEASIPSLLNSHDQITSSRPSAPFPPILHNTSSPPLTAKLPPIHSSRPSVEWMNDHGSKQDKNEGTPSTSPIPETNDSINSTPNNDNNTTSTTSDKQYACGECDQTFGRPHNLKSHLATHSNERSYECEVCHHQFRRHHDLKRHQKLHTGEKPFVCAICMRSFARLDALNRHQRAEGGTSCSGVAPAQRRRLTNSGNSRSNSLNEDVKVSPKTDEKPNGERRSSSFSVLEGNHNASHSDPYRAYTYPVPHIRNDRTMSYPPPMSMSGASQQHVFTVNQDANQSDRIRQLEKRNRDLEVEVSTYRASIRSLKDMDTLKRKVHDLEIENKVLRSLLVDNNAEGANNPSKRKRRESTSSQTSTPVEPPQPPLHSPRKENSVAVIDEPHSAPASIAHLTSSFGNLPHTRSPEPM</sequence>
<dbReference type="OrthoDB" id="8922241at2759"/>
<feature type="region of interest" description="Disordered" evidence="10">
    <location>
        <begin position="185"/>
        <end position="253"/>
    </location>
</feature>
<evidence type="ECO:0000256" key="2">
    <source>
        <dbReference type="ARBA" id="ARBA00022723"/>
    </source>
</evidence>
<dbReference type="PANTHER" id="PTHR24404">
    <property type="entry name" value="ZINC FINGER PROTEIN"/>
    <property type="match status" value="1"/>
</dbReference>
<keyword evidence="13" id="KW-1185">Reference proteome</keyword>
<protein>
    <recommendedName>
        <fullName evidence="11">C2H2-type domain-containing protein</fullName>
    </recommendedName>
</protein>
<feature type="coiled-coil region" evidence="9">
    <location>
        <begin position="289"/>
        <end position="343"/>
    </location>
</feature>
<dbReference type="FunFam" id="3.30.160.60:FF:000100">
    <property type="entry name" value="Zinc finger 45-like"/>
    <property type="match status" value="1"/>
</dbReference>
<feature type="region of interest" description="Disordered" evidence="10">
    <location>
        <begin position="1"/>
        <end position="106"/>
    </location>
</feature>
<evidence type="ECO:0000256" key="10">
    <source>
        <dbReference type="SAM" id="MobiDB-lite"/>
    </source>
</evidence>
<dbReference type="EMBL" id="JAEPQZ010000020">
    <property type="protein sequence ID" value="KAG2171532.1"/>
    <property type="molecule type" value="Genomic_DNA"/>
</dbReference>
<dbReference type="PANTHER" id="PTHR24404:SF114">
    <property type="entry name" value="KLUMPFUSS, ISOFORM B-RELATED"/>
    <property type="match status" value="1"/>
</dbReference>
<evidence type="ECO:0000256" key="1">
    <source>
        <dbReference type="ARBA" id="ARBA00004123"/>
    </source>
</evidence>
<feature type="domain" description="C2H2-type" evidence="11">
    <location>
        <begin position="136"/>
        <end position="163"/>
    </location>
</feature>
<dbReference type="GO" id="GO:0006357">
    <property type="term" value="P:regulation of transcription by RNA polymerase II"/>
    <property type="evidence" value="ECO:0007669"/>
    <property type="project" value="TreeGrafter"/>
</dbReference>
<evidence type="ECO:0000256" key="4">
    <source>
        <dbReference type="ARBA" id="ARBA00022771"/>
    </source>
</evidence>
<feature type="domain" description="C2H2-type" evidence="11">
    <location>
        <begin position="108"/>
        <end position="135"/>
    </location>
</feature>
<feature type="domain" description="C2H2-type" evidence="11">
    <location>
        <begin position="164"/>
        <end position="196"/>
    </location>
</feature>
<dbReference type="PROSITE" id="PS50157">
    <property type="entry name" value="ZINC_FINGER_C2H2_2"/>
    <property type="match status" value="3"/>
</dbReference>
<dbReference type="InterPro" id="IPR050589">
    <property type="entry name" value="Ikaros_C2H2-ZF"/>
</dbReference>
<evidence type="ECO:0000256" key="5">
    <source>
        <dbReference type="ARBA" id="ARBA00022833"/>
    </source>
</evidence>
<dbReference type="GO" id="GO:0005634">
    <property type="term" value="C:nucleus"/>
    <property type="evidence" value="ECO:0007669"/>
    <property type="project" value="UniProtKB-SubCell"/>
</dbReference>
<dbReference type="InterPro" id="IPR013087">
    <property type="entry name" value="Znf_C2H2_type"/>
</dbReference>
<evidence type="ECO:0000313" key="13">
    <source>
        <dbReference type="Proteomes" id="UP000654370"/>
    </source>
</evidence>
<feature type="compositionally biased region" description="Low complexity" evidence="10">
    <location>
        <begin position="85"/>
        <end position="105"/>
    </location>
</feature>
<evidence type="ECO:0000256" key="9">
    <source>
        <dbReference type="SAM" id="Coils"/>
    </source>
</evidence>
<keyword evidence="5" id="KW-0862">Zinc</keyword>
<feature type="compositionally biased region" description="Basic and acidic residues" evidence="10">
    <location>
        <begin position="215"/>
        <end position="233"/>
    </location>
</feature>
<evidence type="ECO:0000256" key="3">
    <source>
        <dbReference type="ARBA" id="ARBA00022737"/>
    </source>
</evidence>
<organism evidence="12 13">
    <name type="scientific">Mortierella isabellina</name>
    <name type="common">Filamentous fungus</name>
    <name type="synonym">Umbelopsis isabellina</name>
    <dbReference type="NCBI Taxonomy" id="91625"/>
    <lineage>
        <taxon>Eukaryota</taxon>
        <taxon>Fungi</taxon>
        <taxon>Fungi incertae sedis</taxon>
        <taxon>Mucoromycota</taxon>
        <taxon>Mucoromycotina</taxon>
        <taxon>Umbelopsidomycetes</taxon>
        <taxon>Umbelopsidales</taxon>
        <taxon>Umbelopsidaceae</taxon>
        <taxon>Umbelopsis</taxon>
    </lineage>
</organism>
<dbReference type="Pfam" id="PF00096">
    <property type="entry name" value="zf-C2H2"/>
    <property type="match status" value="2"/>
</dbReference>
<comment type="subcellular location">
    <subcellularLocation>
        <location evidence="1">Nucleus</location>
    </subcellularLocation>
</comment>
<keyword evidence="2" id="KW-0479">Metal-binding</keyword>
<dbReference type="SUPFAM" id="SSF57667">
    <property type="entry name" value="beta-beta-alpha zinc fingers"/>
    <property type="match status" value="2"/>
</dbReference>
<dbReference type="GO" id="GO:0008270">
    <property type="term" value="F:zinc ion binding"/>
    <property type="evidence" value="ECO:0007669"/>
    <property type="project" value="UniProtKB-KW"/>
</dbReference>
<dbReference type="PROSITE" id="PS00028">
    <property type="entry name" value="ZINC_FINGER_C2H2_1"/>
    <property type="match status" value="2"/>
</dbReference>
<keyword evidence="7" id="KW-0539">Nucleus</keyword>
<evidence type="ECO:0000256" key="7">
    <source>
        <dbReference type="ARBA" id="ARBA00023242"/>
    </source>
</evidence>
<proteinExistence type="predicted"/>